<dbReference type="InterPro" id="IPR036047">
    <property type="entry name" value="F-box-like_dom_sf"/>
</dbReference>
<evidence type="ECO:0000313" key="3">
    <source>
        <dbReference type="Proteomes" id="UP000799302"/>
    </source>
</evidence>
<protein>
    <recommendedName>
        <fullName evidence="1">F-box domain-containing protein</fullName>
    </recommendedName>
</protein>
<dbReference type="Proteomes" id="UP000799302">
    <property type="component" value="Unassembled WGS sequence"/>
</dbReference>
<feature type="domain" description="F-box" evidence="1">
    <location>
        <begin position="17"/>
        <end position="66"/>
    </location>
</feature>
<gene>
    <name evidence="2" type="ORF">BT63DRAFT_437417</name>
</gene>
<proteinExistence type="predicted"/>
<evidence type="ECO:0000313" key="2">
    <source>
        <dbReference type="EMBL" id="KAF2673808.1"/>
    </source>
</evidence>
<name>A0A6A6URW0_9PEZI</name>
<accession>A0A6A6URW0</accession>
<dbReference type="InterPro" id="IPR001810">
    <property type="entry name" value="F-box_dom"/>
</dbReference>
<dbReference type="OrthoDB" id="3713270at2759"/>
<organism evidence="2 3">
    <name type="scientific">Microthyrium microscopicum</name>
    <dbReference type="NCBI Taxonomy" id="703497"/>
    <lineage>
        <taxon>Eukaryota</taxon>
        <taxon>Fungi</taxon>
        <taxon>Dikarya</taxon>
        <taxon>Ascomycota</taxon>
        <taxon>Pezizomycotina</taxon>
        <taxon>Dothideomycetes</taxon>
        <taxon>Dothideomycetes incertae sedis</taxon>
        <taxon>Microthyriales</taxon>
        <taxon>Microthyriaceae</taxon>
        <taxon>Microthyrium</taxon>
    </lineage>
</organism>
<evidence type="ECO:0000259" key="1">
    <source>
        <dbReference type="PROSITE" id="PS50181"/>
    </source>
</evidence>
<dbReference type="SUPFAM" id="SSF81383">
    <property type="entry name" value="F-box domain"/>
    <property type="match status" value="1"/>
</dbReference>
<dbReference type="Pfam" id="PF12937">
    <property type="entry name" value="F-box-like"/>
    <property type="match status" value="1"/>
</dbReference>
<reference evidence="2" key="1">
    <citation type="journal article" date="2020" name="Stud. Mycol.">
        <title>101 Dothideomycetes genomes: a test case for predicting lifestyles and emergence of pathogens.</title>
        <authorList>
            <person name="Haridas S."/>
            <person name="Albert R."/>
            <person name="Binder M."/>
            <person name="Bloem J."/>
            <person name="Labutti K."/>
            <person name="Salamov A."/>
            <person name="Andreopoulos B."/>
            <person name="Baker S."/>
            <person name="Barry K."/>
            <person name="Bills G."/>
            <person name="Bluhm B."/>
            <person name="Cannon C."/>
            <person name="Castanera R."/>
            <person name="Culley D."/>
            <person name="Daum C."/>
            <person name="Ezra D."/>
            <person name="Gonzalez J."/>
            <person name="Henrissat B."/>
            <person name="Kuo A."/>
            <person name="Liang C."/>
            <person name="Lipzen A."/>
            <person name="Lutzoni F."/>
            <person name="Magnuson J."/>
            <person name="Mondo S."/>
            <person name="Nolan M."/>
            <person name="Ohm R."/>
            <person name="Pangilinan J."/>
            <person name="Park H.-J."/>
            <person name="Ramirez L."/>
            <person name="Alfaro M."/>
            <person name="Sun H."/>
            <person name="Tritt A."/>
            <person name="Yoshinaga Y."/>
            <person name="Zwiers L.-H."/>
            <person name="Turgeon B."/>
            <person name="Goodwin S."/>
            <person name="Spatafora J."/>
            <person name="Crous P."/>
            <person name="Grigoriev I."/>
        </authorList>
    </citation>
    <scope>NUCLEOTIDE SEQUENCE</scope>
    <source>
        <strain evidence="2">CBS 115976</strain>
    </source>
</reference>
<keyword evidence="3" id="KW-1185">Reference proteome</keyword>
<dbReference type="EMBL" id="MU004231">
    <property type="protein sequence ID" value="KAF2673808.1"/>
    <property type="molecule type" value="Genomic_DNA"/>
</dbReference>
<sequence length="283" mass="33239">MASLISNFRLSTKRSRENRLSCLPAEILIGIFTQLPSISDVISLAGTSRRLRHLYSDNAKPIYAAVGPRSFVFEQRARQLVVDGGGPGLNEGISLFYLASMGRNWQIIKRAMDEFEVQMKENIKSWKFGPIGPVGHTPRPTPHLTRREKRRFVRSYYTLWSLMRIVPESWDARLKLLSFRDLYYVHELCRLPQSIGREEYRPSSQKREQLRNVFWEHIRERHLTIHGKEVVGRGPLYRFPYGRFWDHWQFLLRMHVCGYTNGSPCTLVKPELWDMSDDEVEIE</sequence>
<dbReference type="PROSITE" id="PS50181">
    <property type="entry name" value="FBOX"/>
    <property type="match status" value="1"/>
</dbReference>
<dbReference type="CDD" id="cd09917">
    <property type="entry name" value="F-box_SF"/>
    <property type="match status" value="1"/>
</dbReference>
<dbReference type="AlphaFoldDB" id="A0A6A6URW0"/>